<dbReference type="GO" id="GO:0016301">
    <property type="term" value="F:kinase activity"/>
    <property type="evidence" value="ECO:0007669"/>
    <property type="project" value="UniProtKB-KW"/>
</dbReference>
<dbReference type="AlphaFoldDB" id="A0A5B6WMV1"/>
<dbReference type="Proteomes" id="UP000325315">
    <property type="component" value="Unassembled WGS sequence"/>
</dbReference>
<evidence type="ECO:0000259" key="1">
    <source>
        <dbReference type="Pfam" id="PF22936"/>
    </source>
</evidence>
<keyword evidence="2" id="KW-0808">Transferase</keyword>
<evidence type="ECO:0000313" key="2">
    <source>
        <dbReference type="EMBL" id="KAA3483179.1"/>
    </source>
</evidence>
<sequence>MVVSFKELDKPYVSKVKIGNGELVDVKGKGMIEVKISSGTKFISDVLFVPDICQSLLNLGHS</sequence>
<gene>
    <name evidence="2" type="ORF">EPI10_005371</name>
</gene>
<proteinExistence type="predicted"/>
<feature type="domain" description="Retrovirus-related Pol polyprotein from transposon TNT 1-94-like beta-barrel" evidence="1">
    <location>
        <begin position="5"/>
        <end position="61"/>
    </location>
</feature>
<dbReference type="Pfam" id="PF22936">
    <property type="entry name" value="Pol_BBD"/>
    <property type="match status" value="1"/>
</dbReference>
<keyword evidence="2" id="KW-0675">Receptor</keyword>
<name>A0A5B6WMV1_9ROSI</name>
<keyword evidence="2" id="KW-0418">Kinase</keyword>
<accession>A0A5B6WMV1</accession>
<dbReference type="InterPro" id="IPR054722">
    <property type="entry name" value="PolX-like_BBD"/>
</dbReference>
<protein>
    <submittedName>
        <fullName evidence="2">Putative LRR receptor-like serine/threonine-protein kinase</fullName>
    </submittedName>
</protein>
<dbReference type="EMBL" id="SMMG02000002">
    <property type="protein sequence ID" value="KAA3483179.1"/>
    <property type="molecule type" value="Genomic_DNA"/>
</dbReference>
<evidence type="ECO:0000313" key="3">
    <source>
        <dbReference type="Proteomes" id="UP000325315"/>
    </source>
</evidence>
<reference evidence="3" key="1">
    <citation type="journal article" date="2019" name="Plant Biotechnol. J.">
        <title>Genome sequencing of the Australian wild diploid species Gossypium australe highlights disease resistance and delayed gland morphogenesis.</title>
        <authorList>
            <person name="Cai Y."/>
            <person name="Cai X."/>
            <person name="Wang Q."/>
            <person name="Wang P."/>
            <person name="Zhang Y."/>
            <person name="Cai C."/>
            <person name="Xu Y."/>
            <person name="Wang K."/>
            <person name="Zhou Z."/>
            <person name="Wang C."/>
            <person name="Geng S."/>
            <person name="Li B."/>
            <person name="Dong Q."/>
            <person name="Hou Y."/>
            <person name="Wang H."/>
            <person name="Ai P."/>
            <person name="Liu Z."/>
            <person name="Yi F."/>
            <person name="Sun M."/>
            <person name="An G."/>
            <person name="Cheng J."/>
            <person name="Zhang Y."/>
            <person name="Shi Q."/>
            <person name="Xie Y."/>
            <person name="Shi X."/>
            <person name="Chang Y."/>
            <person name="Huang F."/>
            <person name="Chen Y."/>
            <person name="Hong S."/>
            <person name="Mi L."/>
            <person name="Sun Q."/>
            <person name="Zhang L."/>
            <person name="Zhou B."/>
            <person name="Peng R."/>
            <person name="Zhang X."/>
            <person name="Liu F."/>
        </authorList>
    </citation>
    <scope>NUCLEOTIDE SEQUENCE [LARGE SCALE GENOMIC DNA]</scope>
    <source>
        <strain evidence="3">cv. PA1801</strain>
    </source>
</reference>
<organism evidence="2 3">
    <name type="scientific">Gossypium australe</name>
    <dbReference type="NCBI Taxonomy" id="47621"/>
    <lineage>
        <taxon>Eukaryota</taxon>
        <taxon>Viridiplantae</taxon>
        <taxon>Streptophyta</taxon>
        <taxon>Embryophyta</taxon>
        <taxon>Tracheophyta</taxon>
        <taxon>Spermatophyta</taxon>
        <taxon>Magnoliopsida</taxon>
        <taxon>eudicotyledons</taxon>
        <taxon>Gunneridae</taxon>
        <taxon>Pentapetalae</taxon>
        <taxon>rosids</taxon>
        <taxon>malvids</taxon>
        <taxon>Malvales</taxon>
        <taxon>Malvaceae</taxon>
        <taxon>Malvoideae</taxon>
        <taxon>Gossypium</taxon>
    </lineage>
</organism>
<keyword evidence="3" id="KW-1185">Reference proteome</keyword>
<comment type="caution">
    <text evidence="2">The sequence shown here is derived from an EMBL/GenBank/DDBJ whole genome shotgun (WGS) entry which is preliminary data.</text>
</comment>
<dbReference type="OrthoDB" id="1002045at2759"/>